<dbReference type="VEuPathDB" id="TriTrypDB:ADEAN_000794600"/>
<evidence type="ECO:0000256" key="1">
    <source>
        <dbReference type="SAM" id="MobiDB-lite"/>
    </source>
</evidence>
<organism evidence="2 3">
    <name type="scientific">Angomonas deanei</name>
    <dbReference type="NCBI Taxonomy" id="59799"/>
    <lineage>
        <taxon>Eukaryota</taxon>
        <taxon>Discoba</taxon>
        <taxon>Euglenozoa</taxon>
        <taxon>Kinetoplastea</taxon>
        <taxon>Metakinetoplastina</taxon>
        <taxon>Trypanosomatida</taxon>
        <taxon>Trypanosomatidae</taxon>
        <taxon>Strigomonadinae</taxon>
        <taxon>Angomonas</taxon>
    </lineage>
</organism>
<dbReference type="PANTHER" id="PTHR16148:SF14">
    <property type="entry name" value="MYND-TYPE DOMAIN-CONTAINING PROTEIN"/>
    <property type="match status" value="1"/>
</dbReference>
<sequence>MSTNENLFFTQVTKNKTQTVKEESKPNVEKTNPNNTNKNKHVDADVEEVRKLNALDPNSDDSDHDEVQKNNNNSANNSEDKHVWWRCQSFLRLVQKSSLFDLCRTYLNYHELLFLLLLSPSSSSENSEPLIHYNTVLYDIICNESDAERAMVWKRAYQEKKATIHNNNNNNNHHGEDVLASPLGWLLTSPLPFENATSNHNNNNNHNLNDTVLLTKLKKYLVELFQTETSNNNNNNHKSNTKLAGRQCSADRIGRYPRQSPVAFLLDLLYTLLTEAPMRPLEEEELQTRLLAMSQRLVEYVTLQQFLFQRLCFLIGGVRNTAQSGKIRDRLLFVLSFVEKSSWSYSPAHSIFDPQNKNNQNSAMQAVSPSTLMTSSWSSLTNVMHKNNTPHVKAEHLLDAFALAISDLAGSVSLLPGWIYNTTTNFDGCLVGAFLFRSVDEKEEKQTTNNNKVVYENVRLSEALFALHLLGHGLLHAQRDFIFSLEEVHQLLSAALFLCTCRLEEDENFLLKTTLYNNNNSNHNNNEAPLLVREAESLLQKLLSSNLYVVNAYLLQNIMKEDAPRLLRVLREQHSWLETGERHRPWATSNNNNTRSRATESVYVPCYQGELAGPSSSQHGATAGAPSHQSSEHNHYVVSQTQKRFGHQFFIMSVVTENVSQTFERTKTTFTILKKDFYDFLFPDDGQTKKKKEANNNNNSGDCKKTGFHLNEIINPLLTADRLSSDEVLQWWTERAQLRFKLLHQSNPNGNSFDNTSSSGRSAFFTPESQLRKDSTSLSHPHHHNNREQYRGLVVDTYMVKDKDRQLHQTTLKKE</sequence>
<dbReference type="GO" id="GO:0005654">
    <property type="term" value="C:nucleoplasm"/>
    <property type="evidence" value="ECO:0007669"/>
    <property type="project" value="TreeGrafter"/>
</dbReference>
<proteinExistence type="predicted"/>
<keyword evidence="3" id="KW-1185">Reference proteome</keyword>
<gene>
    <name evidence="2" type="ORF">ADEAN_000794600</name>
</gene>
<reference evidence="2 3" key="1">
    <citation type="submission" date="2020-08" db="EMBL/GenBank/DDBJ databases">
        <authorList>
            <person name="Newling K."/>
            <person name="Davey J."/>
            <person name="Forrester S."/>
        </authorList>
    </citation>
    <scope>NUCLEOTIDE SEQUENCE [LARGE SCALE GENOMIC DNA]</scope>
    <source>
        <strain evidence="3">Crithidia deanei Carvalho (ATCC PRA-265)</strain>
    </source>
</reference>
<dbReference type="AlphaFoldDB" id="A0A7G2CNA0"/>
<evidence type="ECO:0000313" key="3">
    <source>
        <dbReference type="Proteomes" id="UP000515908"/>
    </source>
</evidence>
<protein>
    <submittedName>
        <fullName evidence="2">Uncharacterized protein</fullName>
    </submittedName>
</protein>
<feature type="region of interest" description="Disordered" evidence="1">
    <location>
        <begin position="614"/>
        <end position="634"/>
    </location>
</feature>
<feature type="region of interest" description="Disordered" evidence="1">
    <location>
        <begin position="768"/>
        <end position="793"/>
    </location>
</feature>
<feature type="compositionally biased region" description="Basic and acidic residues" evidence="1">
    <location>
        <begin position="19"/>
        <end position="28"/>
    </location>
</feature>
<name>A0A7G2CNA0_9TRYP</name>
<feature type="compositionally biased region" description="Basic and acidic residues" evidence="1">
    <location>
        <begin position="40"/>
        <end position="53"/>
    </location>
</feature>
<dbReference type="Proteomes" id="UP000515908">
    <property type="component" value="Chromosome 17"/>
</dbReference>
<dbReference type="GO" id="GO:0005730">
    <property type="term" value="C:nucleolus"/>
    <property type="evidence" value="ECO:0007669"/>
    <property type="project" value="TreeGrafter"/>
</dbReference>
<dbReference type="EMBL" id="LR877161">
    <property type="protein sequence ID" value="CAD2220424.1"/>
    <property type="molecule type" value="Genomic_DNA"/>
</dbReference>
<dbReference type="PANTHER" id="PTHR16148">
    <property type="entry name" value="NF-KAPPA-B-REPRESSING FACTOR-RELATED"/>
    <property type="match status" value="1"/>
</dbReference>
<feature type="region of interest" description="Disordered" evidence="1">
    <location>
        <begin position="1"/>
        <end position="78"/>
    </location>
</feature>
<accession>A0A7G2CNA0</accession>
<evidence type="ECO:0000313" key="2">
    <source>
        <dbReference type="EMBL" id="CAD2220424.1"/>
    </source>
</evidence>